<evidence type="ECO:0000256" key="4">
    <source>
        <dbReference type="ARBA" id="ARBA00022475"/>
    </source>
</evidence>
<dbReference type="GO" id="GO:0051119">
    <property type="term" value="F:sugar transmembrane transporter activity"/>
    <property type="evidence" value="ECO:0007669"/>
    <property type="project" value="InterPro"/>
</dbReference>
<keyword evidence="7" id="KW-0677">Repeat</keyword>
<evidence type="ECO:0000256" key="3">
    <source>
        <dbReference type="ARBA" id="ARBA00022448"/>
    </source>
</evidence>
<dbReference type="EMBL" id="JAUUTY010000004">
    <property type="protein sequence ID" value="KAK1644251.1"/>
    <property type="molecule type" value="Genomic_DNA"/>
</dbReference>
<evidence type="ECO:0000256" key="6">
    <source>
        <dbReference type="ARBA" id="ARBA00022692"/>
    </source>
</evidence>
<dbReference type="EMBL" id="JAUUTY010000004">
    <property type="protein sequence ID" value="KAK1644252.1"/>
    <property type="molecule type" value="Genomic_DNA"/>
</dbReference>
<evidence type="ECO:0000256" key="10">
    <source>
        <dbReference type="ARBA" id="ARBA00037238"/>
    </source>
</evidence>
<comment type="subunit">
    <text evidence="11">Forms homooligomers and/or heterooligomers.</text>
</comment>
<comment type="function">
    <text evidence="10">Mediates both low-affinity uptake and efflux of sugar across the plasma membrane.</text>
</comment>
<dbReference type="PANTHER" id="PTHR10791:SF30">
    <property type="entry name" value="SUGAR TRANSPORTER SWEET1"/>
    <property type="match status" value="1"/>
</dbReference>
<feature type="transmembrane region" description="Helical" evidence="12">
    <location>
        <begin position="79"/>
        <end position="100"/>
    </location>
</feature>
<name>A0AAD8W5A4_LOLMU</name>
<dbReference type="Proteomes" id="UP001231189">
    <property type="component" value="Unassembled WGS sequence"/>
</dbReference>
<keyword evidence="6 12" id="KW-0812">Transmembrane</keyword>
<keyword evidence="9 12" id="KW-0472">Membrane</keyword>
<gene>
    <name evidence="13" type="ORF">QYE76_062056</name>
    <name evidence="14" type="ORF">QYE76_062057</name>
</gene>
<evidence type="ECO:0000256" key="2">
    <source>
        <dbReference type="ARBA" id="ARBA00007809"/>
    </source>
</evidence>
<organism evidence="13 15">
    <name type="scientific">Lolium multiflorum</name>
    <name type="common">Italian ryegrass</name>
    <name type="synonym">Lolium perenne subsp. multiflorum</name>
    <dbReference type="NCBI Taxonomy" id="4521"/>
    <lineage>
        <taxon>Eukaryota</taxon>
        <taxon>Viridiplantae</taxon>
        <taxon>Streptophyta</taxon>
        <taxon>Embryophyta</taxon>
        <taxon>Tracheophyta</taxon>
        <taxon>Spermatophyta</taxon>
        <taxon>Magnoliopsida</taxon>
        <taxon>Liliopsida</taxon>
        <taxon>Poales</taxon>
        <taxon>Poaceae</taxon>
        <taxon>BOP clade</taxon>
        <taxon>Pooideae</taxon>
        <taxon>Poodae</taxon>
        <taxon>Poeae</taxon>
        <taxon>Poeae Chloroplast Group 2 (Poeae type)</taxon>
        <taxon>Loliodinae</taxon>
        <taxon>Loliinae</taxon>
        <taxon>Lolium</taxon>
    </lineage>
</organism>
<accession>A0AAD8W5A4</accession>
<sequence length="178" mass="19737">MLWLLYAIPSKHRDMFTMVVNCVAIAAQTLYVVVYLKYAVDENYIYSMRVTLAGGTIAIGVVFFVVTVVFLSHAWSLKIVGITASMFGTAMFAVGIIDVVRLVKNKRSPFSLLQLFANLAAACIWTSFSFMFDPINDYVVVPNMTGVTVTIIQIVFHAVLKWKQRNNNGLGNNQLAAA</sequence>
<comment type="caution">
    <text evidence="13">The sequence shown here is derived from an EMBL/GenBank/DDBJ whole genome shotgun (WGS) entry which is preliminary data.</text>
</comment>
<keyword evidence="4" id="KW-1003">Cell membrane</keyword>
<comment type="similarity">
    <text evidence="2">Belongs to the SWEET sugar transporter family.</text>
</comment>
<feature type="transmembrane region" description="Helical" evidence="12">
    <location>
        <begin position="50"/>
        <end position="73"/>
    </location>
</feature>
<feature type="transmembrane region" description="Helical" evidence="12">
    <location>
        <begin position="138"/>
        <end position="160"/>
    </location>
</feature>
<reference evidence="13" key="1">
    <citation type="submission" date="2023-07" db="EMBL/GenBank/DDBJ databases">
        <title>A chromosome-level genome assembly of Lolium multiflorum.</title>
        <authorList>
            <person name="Chen Y."/>
            <person name="Copetti D."/>
            <person name="Kolliker R."/>
            <person name="Studer B."/>
        </authorList>
    </citation>
    <scope>NUCLEOTIDE SEQUENCE</scope>
    <source>
        <strain evidence="13">02402/16</strain>
        <tissue evidence="13">Leaf</tissue>
    </source>
</reference>
<protein>
    <submittedName>
        <fullName evidence="13">Uncharacterized protein</fullName>
    </submittedName>
</protein>
<evidence type="ECO:0000313" key="14">
    <source>
        <dbReference type="EMBL" id="KAK1644252.1"/>
    </source>
</evidence>
<keyword evidence="5" id="KW-0762">Sugar transport</keyword>
<dbReference type="Gene3D" id="1.20.1280.290">
    <property type="match status" value="1"/>
</dbReference>
<evidence type="ECO:0000256" key="5">
    <source>
        <dbReference type="ARBA" id="ARBA00022597"/>
    </source>
</evidence>
<dbReference type="Pfam" id="PF03083">
    <property type="entry name" value="MtN3_slv"/>
    <property type="match status" value="1"/>
</dbReference>
<dbReference type="AlphaFoldDB" id="A0AAD8W5A4"/>
<evidence type="ECO:0000256" key="7">
    <source>
        <dbReference type="ARBA" id="ARBA00022737"/>
    </source>
</evidence>
<evidence type="ECO:0000256" key="1">
    <source>
        <dbReference type="ARBA" id="ARBA00004651"/>
    </source>
</evidence>
<evidence type="ECO:0000256" key="12">
    <source>
        <dbReference type="SAM" id="Phobius"/>
    </source>
</evidence>
<proteinExistence type="inferred from homology"/>
<evidence type="ECO:0000256" key="9">
    <source>
        <dbReference type="ARBA" id="ARBA00023136"/>
    </source>
</evidence>
<dbReference type="PANTHER" id="PTHR10791">
    <property type="entry name" value="RAG1-ACTIVATING PROTEIN 1"/>
    <property type="match status" value="1"/>
</dbReference>
<evidence type="ECO:0000256" key="8">
    <source>
        <dbReference type="ARBA" id="ARBA00022989"/>
    </source>
</evidence>
<keyword evidence="3" id="KW-0813">Transport</keyword>
<dbReference type="InterPro" id="IPR004316">
    <property type="entry name" value="SWEET_rpt"/>
</dbReference>
<feature type="transmembrane region" description="Helical" evidence="12">
    <location>
        <begin position="15"/>
        <end position="38"/>
    </location>
</feature>
<comment type="subcellular location">
    <subcellularLocation>
        <location evidence="1">Cell membrane</location>
        <topology evidence="1">Multi-pass membrane protein</topology>
    </subcellularLocation>
</comment>
<feature type="transmembrane region" description="Helical" evidence="12">
    <location>
        <begin position="112"/>
        <end position="132"/>
    </location>
</feature>
<evidence type="ECO:0000256" key="11">
    <source>
        <dbReference type="ARBA" id="ARBA00038715"/>
    </source>
</evidence>
<dbReference type="InterPro" id="IPR047664">
    <property type="entry name" value="SWEET"/>
</dbReference>
<evidence type="ECO:0000313" key="13">
    <source>
        <dbReference type="EMBL" id="KAK1644251.1"/>
    </source>
</evidence>
<keyword evidence="15" id="KW-1185">Reference proteome</keyword>
<evidence type="ECO:0000313" key="15">
    <source>
        <dbReference type="Proteomes" id="UP001231189"/>
    </source>
</evidence>
<keyword evidence="8 12" id="KW-1133">Transmembrane helix</keyword>
<dbReference type="GO" id="GO:0005886">
    <property type="term" value="C:plasma membrane"/>
    <property type="evidence" value="ECO:0007669"/>
    <property type="project" value="UniProtKB-SubCell"/>
</dbReference>